<evidence type="ECO:0000313" key="2">
    <source>
        <dbReference type="Proteomes" id="UP000186817"/>
    </source>
</evidence>
<dbReference type="Proteomes" id="UP000186817">
    <property type="component" value="Unassembled WGS sequence"/>
</dbReference>
<reference evidence="1 2" key="1">
    <citation type="submission" date="2016-02" db="EMBL/GenBank/DDBJ databases">
        <title>Genome analysis of coral dinoflagellate symbionts highlights evolutionary adaptations to a symbiotic lifestyle.</title>
        <authorList>
            <person name="Aranda M."/>
            <person name="Li Y."/>
            <person name="Liew Y.J."/>
            <person name="Baumgarten S."/>
            <person name="Simakov O."/>
            <person name="Wilson M."/>
            <person name="Piel J."/>
            <person name="Ashoor H."/>
            <person name="Bougouffa S."/>
            <person name="Bajic V.B."/>
            <person name="Ryu T."/>
            <person name="Ravasi T."/>
            <person name="Bayer T."/>
            <person name="Micklem G."/>
            <person name="Kim H."/>
            <person name="Bhak J."/>
            <person name="Lajeunesse T.C."/>
            <person name="Voolstra C.R."/>
        </authorList>
    </citation>
    <scope>NUCLEOTIDE SEQUENCE [LARGE SCALE GENOMIC DNA]</scope>
    <source>
        <strain evidence="1 2">CCMP2467</strain>
    </source>
</reference>
<gene>
    <name evidence="1" type="ORF">AK812_SmicGene133</name>
</gene>
<evidence type="ECO:0000313" key="1">
    <source>
        <dbReference type="EMBL" id="OLQ15658.1"/>
    </source>
</evidence>
<protein>
    <submittedName>
        <fullName evidence="1">Uncharacterized protein</fullName>
    </submittedName>
</protein>
<name>A0A1Q9F7J8_SYMMI</name>
<dbReference type="EMBL" id="LSRX01000001">
    <property type="protein sequence ID" value="OLQ15658.1"/>
    <property type="molecule type" value="Genomic_DNA"/>
</dbReference>
<organism evidence="1 2">
    <name type="scientific">Symbiodinium microadriaticum</name>
    <name type="common">Dinoflagellate</name>
    <name type="synonym">Zooxanthella microadriatica</name>
    <dbReference type="NCBI Taxonomy" id="2951"/>
    <lineage>
        <taxon>Eukaryota</taxon>
        <taxon>Sar</taxon>
        <taxon>Alveolata</taxon>
        <taxon>Dinophyceae</taxon>
        <taxon>Suessiales</taxon>
        <taxon>Symbiodiniaceae</taxon>
        <taxon>Symbiodinium</taxon>
    </lineage>
</organism>
<accession>A0A1Q9F7J8</accession>
<keyword evidence="2" id="KW-1185">Reference proteome</keyword>
<comment type="caution">
    <text evidence="1">The sequence shown here is derived from an EMBL/GenBank/DDBJ whole genome shotgun (WGS) entry which is preliminary data.</text>
</comment>
<sequence>MGRSLEVEADRFSHDLIQATPIPEGYLNGVPAVPAVNLQADVATIVRVPKRQIMKTSSPKRLVKLLSLASATNCATAKEKRDSANQILGFAKGTPDKINSRSNKRWARSGGVLDLRSNELSNREDEDAEIYFTDLGRPTPELLPVAAADAATEAEVADAGCFEIQRRCSGTRDCRQMPYQPFTYRVIQAVSSTLQAEKKVRYTLPGGWLYLPGEYK</sequence>
<proteinExistence type="predicted"/>
<dbReference type="AlphaFoldDB" id="A0A1Q9F7J8"/>